<reference evidence="2" key="1">
    <citation type="submission" date="2025-08" db="UniProtKB">
        <authorList>
            <consortium name="RefSeq"/>
        </authorList>
    </citation>
    <scope>IDENTIFICATION</scope>
</reference>
<sequence>MSGFKVVYACRFCGNIISYKSCKVNETPYDILLTRTFNMIQNDKIRVTNGEMFQNLHCSQCRMELGLLCLKSEKNARLKGLSLLEKVHLVVFDSYEVPFEMPTEHDD</sequence>
<proteinExistence type="predicted"/>
<dbReference type="GeneID" id="108008166"/>
<name>A0AB39Z2M5_DROSZ</name>
<dbReference type="Proteomes" id="UP001652628">
    <property type="component" value="Chromosome 2R"/>
</dbReference>
<evidence type="ECO:0008006" key="3">
    <source>
        <dbReference type="Google" id="ProtNLM"/>
    </source>
</evidence>
<evidence type="ECO:0000313" key="2">
    <source>
        <dbReference type="RefSeq" id="XP_016927445.3"/>
    </source>
</evidence>
<keyword evidence="1" id="KW-1185">Reference proteome</keyword>
<gene>
    <name evidence="2" type="primary">LOC108008166</name>
</gene>
<dbReference type="RefSeq" id="XP_016927445.3">
    <property type="nucleotide sequence ID" value="XM_017071956.4"/>
</dbReference>
<accession>A0AB39Z2M5</accession>
<protein>
    <recommendedName>
        <fullName evidence="3">Protein yippee-like</fullName>
    </recommendedName>
</protein>
<evidence type="ECO:0000313" key="1">
    <source>
        <dbReference type="Proteomes" id="UP001652628"/>
    </source>
</evidence>
<dbReference type="AlphaFoldDB" id="A0AB39Z2M5"/>
<organism evidence="1 2">
    <name type="scientific">Drosophila suzukii</name>
    <name type="common">Spotted-wing drosophila fruit fly</name>
    <dbReference type="NCBI Taxonomy" id="28584"/>
    <lineage>
        <taxon>Eukaryota</taxon>
        <taxon>Metazoa</taxon>
        <taxon>Ecdysozoa</taxon>
        <taxon>Arthropoda</taxon>
        <taxon>Hexapoda</taxon>
        <taxon>Insecta</taxon>
        <taxon>Pterygota</taxon>
        <taxon>Neoptera</taxon>
        <taxon>Endopterygota</taxon>
        <taxon>Diptera</taxon>
        <taxon>Brachycera</taxon>
        <taxon>Muscomorpha</taxon>
        <taxon>Ephydroidea</taxon>
        <taxon>Drosophilidae</taxon>
        <taxon>Drosophila</taxon>
        <taxon>Sophophora</taxon>
    </lineage>
</organism>